<dbReference type="EMBL" id="FOIF01000079">
    <property type="protein sequence ID" value="SET20079.1"/>
    <property type="molecule type" value="Genomic_DNA"/>
</dbReference>
<evidence type="ECO:0000313" key="1">
    <source>
        <dbReference type="EMBL" id="SET20079.1"/>
    </source>
</evidence>
<reference evidence="2" key="1">
    <citation type="submission" date="2016-10" db="EMBL/GenBank/DDBJ databases">
        <authorList>
            <person name="Varghese N."/>
            <person name="Submissions S."/>
        </authorList>
    </citation>
    <scope>NUCLEOTIDE SEQUENCE [LARGE SCALE GENOMIC DNA]</scope>
    <source>
        <strain evidence="2">DSM 13577</strain>
    </source>
</reference>
<gene>
    <name evidence="1" type="ORF">SAMN03080614_10796</name>
</gene>
<dbReference type="OrthoDB" id="5372599at2"/>
<dbReference type="Proteomes" id="UP000243819">
    <property type="component" value="Unassembled WGS sequence"/>
</dbReference>
<dbReference type="STRING" id="1120990.SAMN03080614_10796"/>
<keyword evidence="2" id="KW-1185">Reference proteome</keyword>
<accession>A0A1I0CK90</accession>
<name>A0A1I0CK90_9FIRM</name>
<organism evidence="1 2">
    <name type="scientific">Anaerobranca gottschalkii DSM 13577</name>
    <dbReference type="NCBI Taxonomy" id="1120990"/>
    <lineage>
        <taxon>Bacteria</taxon>
        <taxon>Bacillati</taxon>
        <taxon>Bacillota</taxon>
        <taxon>Clostridia</taxon>
        <taxon>Eubacteriales</taxon>
        <taxon>Proteinivoracaceae</taxon>
        <taxon>Anaerobranca</taxon>
    </lineage>
</organism>
<proteinExistence type="predicted"/>
<protein>
    <submittedName>
        <fullName evidence="1">Uncharacterized protein</fullName>
    </submittedName>
</protein>
<evidence type="ECO:0000313" key="2">
    <source>
        <dbReference type="Proteomes" id="UP000243819"/>
    </source>
</evidence>
<dbReference type="AlphaFoldDB" id="A0A1I0CK90"/>
<dbReference type="RefSeq" id="WP_091351537.1">
    <property type="nucleotide sequence ID" value="NZ_FOIF01000079.1"/>
</dbReference>
<sequence>MEKRALVTLTVAESKRLIAKGVANLPQVQKALKKGTVIIAGGTTNGYIVEELTGKKIEKDKYTAGIVVQGRGCVTPPEERIAPVVIEKGEVVDKPWTDVLPQLKRGDVFIKGGNALDLDGNVGVMVAHPQGGTIGAALPILVARGIDLVLPVGLEKLVPSVIMAAKEGGIEKIDYSLGMPCGLVPVSYGQVVTEIQALNSLYSVDVIPYGSGGVGGSEGAQTLLIIGEEENVKNALEFIKKIKGEPPLKGLKQKCKCGKPCHYFID</sequence>